<accession>A0AAV3YRX4</accession>
<name>A0AAV3YRX4_9GAST</name>
<evidence type="ECO:0000313" key="1">
    <source>
        <dbReference type="EMBL" id="GFN85681.1"/>
    </source>
</evidence>
<comment type="caution">
    <text evidence="1">The sequence shown here is derived from an EMBL/GenBank/DDBJ whole genome shotgun (WGS) entry which is preliminary data.</text>
</comment>
<protein>
    <submittedName>
        <fullName evidence="1">Uncharacterized protein</fullName>
    </submittedName>
</protein>
<gene>
    <name evidence="1" type="ORF">PoB_001218700</name>
</gene>
<reference evidence="1 2" key="1">
    <citation type="journal article" date="2021" name="Elife">
        <title>Chloroplast acquisition without the gene transfer in kleptoplastic sea slugs, Plakobranchus ocellatus.</title>
        <authorList>
            <person name="Maeda T."/>
            <person name="Takahashi S."/>
            <person name="Yoshida T."/>
            <person name="Shimamura S."/>
            <person name="Takaki Y."/>
            <person name="Nagai Y."/>
            <person name="Toyoda A."/>
            <person name="Suzuki Y."/>
            <person name="Arimoto A."/>
            <person name="Ishii H."/>
            <person name="Satoh N."/>
            <person name="Nishiyama T."/>
            <person name="Hasebe M."/>
            <person name="Maruyama T."/>
            <person name="Minagawa J."/>
            <person name="Obokata J."/>
            <person name="Shigenobu S."/>
        </authorList>
    </citation>
    <scope>NUCLEOTIDE SEQUENCE [LARGE SCALE GENOMIC DNA]</scope>
</reference>
<evidence type="ECO:0000313" key="2">
    <source>
        <dbReference type="Proteomes" id="UP000735302"/>
    </source>
</evidence>
<dbReference type="Proteomes" id="UP000735302">
    <property type="component" value="Unassembled WGS sequence"/>
</dbReference>
<proteinExistence type="predicted"/>
<organism evidence="1 2">
    <name type="scientific">Plakobranchus ocellatus</name>
    <dbReference type="NCBI Taxonomy" id="259542"/>
    <lineage>
        <taxon>Eukaryota</taxon>
        <taxon>Metazoa</taxon>
        <taxon>Spiralia</taxon>
        <taxon>Lophotrochozoa</taxon>
        <taxon>Mollusca</taxon>
        <taxon>Gastropoda</taxon>
        <taxon>Heterobranchia</taxon>
        <taxon>Euthyneura</taxon>
        <taxon>Panpulmonata</taxon>
        <taxon>Sacoglossa</taxon>
        <taxon>Placobranchoidea</taxon>
        <taxon>Plakobranchidae</taxon>
        <taxon>Plakobranchus</taxon>
    </lineage>
</organism>
<keyword evidence="2" id="KW-1185">Reference proteome</keyword>
<sequence>MVDKVLSCIRGTNCKEDLDTFLLNFTLSASSQPQTLQHLPLIHQQSEEQAQVINLVKSAKAEDIVQLENVVAYIGGYICKKLIPVVCEQCGTLLQVDSNRDARHLTLINTKAYDYCNNGGLKVPSFALVEALGLF</sequence>
<dbReference type="EMBL" id="BLXT01001440">
    <property type="protein sequence ID" value="GFN85681.1"/>
    <property type="molecule type" value="Genomic_DNA"/>
</dbReference>
<dbReference type="AlphaFoldDB" id="A0AAV3YRX4"/>